<gene>
    <name evidence="5" type="ordered locus">glr1915</name>
</gene>
<evidence type="ECO:0000259" key="4">
    <source>
        <dbReference type="Pfam" id="PF11856"/>
    </source>
</evidence>
<dbReference type="Proteomes" id="UP000000557">
    <property type="component" value="Chromosome"/>
</dbReference>
<keyword evidence="2" id="KW-0472">Membrane</keyword>
<dbReference type="SUPFAM" id="SSF52151">
    <property type="entry name" value="FabD/lysophospholipase-like"/>
    <property type="match status" value="1"/>
</dbReference>
<name>Q7NJB7_GLOVI</name>
<feature type="domain" description="DUF3376" evidence="4">
    <location>
        <begin position="363"/>
        <end position="918"/>
    </location>
</feature>
<dbReference type="eggNOG" id="COG1752">
    <property type="taxonomic scope" value="Bacteria"/>
</dbReference>
<dbReference type="OrthoDB" id="100834at2"/>
<dbReference type="EMBL" id="BA000045">
    <property type="protein sequence ID" value="BAC89856.1"/>
    <property type="molecule type" value="Genomic_DNA"/>
</dbReference>
<evidence type="ECO:0000256" key="2">
    <source>
        <dbReference type="SAM" id="Phobius"/>
    </source>
</evidence>
<dbReference type="NCBIfam" id="TIGR03607">
    <property type="entry name" value="patatin-like protein"/>
    <property type="match status" value="1"/>
</dbReference>
<dbReference type="Pfam" id="PF01734">
    <property type="entry name" value="Patatin"/>
    <property type="match status" value="1"/>
</dbReference>
<reference evidence="5 6" key="1">
    <citation type="journal article" date="2003" name="DNA Res.">
        <title>Complete genome structure of Gloeobacter violaceus PCC 7421, a cyanobacterium that lacks thylakoids.</title>
        <authorList>
            <person name="Nakamura Y."/>
            <person name="Kaneko T."/>
            <person name="Sato S."/>
            <person name="Mimuro M."/>
            <person name="Miyashita H."/>
            <person name="Tsuchiya T."/>
            <person name="Sasamoto S."/>
            <person name="Watanabe A."/>
            <person name="Kawashima K."/>
            <person name="Kishida Y."/>
            <person name="Kiyokawa C."/>
            <person name="Kohara M."/>
            <person name="Matsumoto M."/>
            <person name="Matsuno A."/>
            <person name="Nakazaki N."/>
            <person name="Shimpo S."/>
            <person name="Takeuchi C."/>
            <person name="Yamada M."/>
            <person name="Tabata S."/>
        </authorList>
    </citation>
    <scope>NUCLEOTIDE SEQUENCE [LARGE SCALE GENOMIC DNA]</scope>
    <source>
        <strain evidence="6">ATCC 29082 / PCC 7421</strain>
    </source>
</reference>
<keyword evidence="6" id="KW-1185">Reference proteome</keyword>
<dbReference type="STRING" id="251221.gene:10759407"/>
<dbReference type="Gene3D" id="3.40.1090.10">
    <property type="entry name" value="Cytosolic phospholipase A2 catalytic domain"/>
    <property type="match status" value="2"/>
</dbReference>
<keyword evidence="2" id="KW-1133">Transmembrane helix</keyword>
<proteinExistence type="predicted"/>
<protein>
    <submittedName>
        <fullName evidence="5">Glr1915 protein</fullName>
    </submittedName>
</protein>
<feature type="domain" description="PNPLA" evidence="3">
    <location>
        <begin position="18"/>
        <end position="301"/>
    </location>
</feature>
<evidence type="ECO:0000313" key="6">
    <source>
        <dbReference type="Proteomes" id="UP000000557"/>
    </source>
</evidence>
<dbReference type="InterPro" id="IPR002641">
    <property type="entry name" value="PNPLA_dom"/>
</dbReference>
<reference evidence="5 6" key="2">
    <citation type="journal article" date="2003" name="DNA Res.">
        <title>Complete genome structure of Gloeobacter violaceus PCC 7421, a cyanobacterium that lacks thylakoids (supplement).</title>
        <authorList>
            <person name="Nakamura Y."/>
            <person name="Kaneko T."/>
            <person name="Sato S."/>
            <person name="Mimuro M."/>
            <person name="Miyashita H."/>
            <person name="Tsuchiya T."/>
            <person name="Sasamoto S."/>
            <person name="Watanabe A."/>
            <person name="Kawashima K."/>
            <person name="Kishida Y."/>
            <person name="Kiyokawa C."/>
            <person name="Kohara M."/>
            <person name="Matsumoto M."/>
            <person name="Matsuno A."/>
            <person name="Nakazaki N."/>
            <person name="Shimpo S."/>
            <person name="Takeuchi C."/>
            <person name="Yamada M."/>
            <person name="Tabata S."/>
        </authorList>
    </citation>
    <scope>NUCLEOTIDE SEQUENCE [LARGE SCALE GENOMIC DNA]</scope>
    <source>
        <strain evidence="6">ATCC 29082 / PCC 7421</strain>
    </source>
</reference>
<organism evidence="5 6">
    <name type="scientific">Gloeobacter violaceus (strain ATCC 29082 / PCC 7421)</name>
    <dbReference type="NCBI Taxonomy" id="251221"/>
    <lineage>
        <taxon>Bacteria</taxon>
        <taxon>Bacillati</taxon>
        <taxon>Cyanobacteriota</taxon>
        <taxon>Cyanophyceae</taxon>
        <taxon>Gloeobacterales</taxon>
        <taxon>Gloeobacteraceae</taxon>
        <taxon>Gloeobacter</taxon>
    </lineage>
</organism>
<evidence type="ECO:0000259" key="3">
    <source>
        <dbReference type="Pfam" id="PF01734"/>
    </source>
</evidence>
<accession>Q7NJB7</accession>
<dbReference type="EnsemblBacteria" id="BAC89856">
    <property type="protein sequence ID" value="BAC89856"/>
    <property type="gene ID" value="BAC89856"/>
</dbReference>
<sequence length="1135" mass="128293">MHSIPSMPSFRREFRLGLVVYGGVALAIYMNGVCQEFYKAVRGRGLYKLIKALSDSDIAVDVVSGTSAGGINGVLLSYALANSDEQRVVDFEGFARLWRENGAIDKLLRKAEVRRASDRVESVLNGEGYYQEKLFEALQSAGRPRPVPNGTDEWPTATAELDLFVTGTDLLGRVTQALDNTGSCIEVKNHRSVFLLKHRRGRREEFNPAEPDRLQALAKLCRITSCFPVAFPVVTVKLPTADPTGRLAPLVDPVDRFLVQWGQLDKRELPDVPPDDGNNERCYRLHFVDGGVLDNRPFSHALGQIHSRTAYRPVCRKMFYIDPSPDLFTETDHFKNMPRPNLLRVIGDALIGMPTYESIGEDLEAINRYNEKVRRYRYLLEAKLTRPETYRQPPATGQVNYLYWRIRLVTLRDRVLPVILRLEEQKTAGQAKAQEQTLNKAADLLTSFIDERESLPRREEHFRLASVQVRDLDVEYALRKHRFILQVVCWDLDQGEDLPAAHYNRLGRLAQILSRQIELLEIIKASLIAALSRAEIASEFLKLVEQDVPISQERERVRLQLYAYLLAVHRAFFLNQPGAQPDPAAGYFERLIDAATEAARAYIDGGDEQIVWPSPRTLAGIYDALKAKSNGIDPFGLAFGVLSQVPDPDWADLRPVDLKDSILHIVEVASARLIGLSGLEESPRYLQLFHEYRHLDEELLPYEYLADFQEKEPIELVRISPHDAKMGYSERRDWKDKLAGDALYAFGGFFKRSWRSNDILWGRLDGLNRIVQALVTRESLSHFRQFLKRQTDPRLQRWAASPEHHKGDLRHYLAQELVDGAFAQSPEAERKQLLDSLVALAESQNGLADFDLEDFQKRLVLMGHREILGTDFRRVLDDAIAEQLDWNAQKLKPTRPQTPPTFEPATGYFDRTVSALAAAALAEQSLQKYDSFAKLEQFFLAEYRVGAEELGTDVPRPVLFALASRAALVIRDMVYSLDSRLGRSWVYRTADLATQAGHLLARLLALPVLGGAGLGQALLRLLMRAIPLGVGCCLLLRYFHPSMQVSDPIGLLGALGAFAVYWLLGEYWRLPARRAPNSAPVGTPKKVVAGDEVLIDGRWYTVYAVEDKTVKIRHFVNKQVPYQKLQAVRSAAQGR</sequence>
<dbReference type="PATRIC" id="fig|251221.4.peg.1948"/>
<dbReference type="AlphaFoldDB" id="Q7NJB7"/>
<dbReference type="KEGG" id="gvi:glr1915"/>
<dbReference type="HOGENOM" id="CLU_289991_0_0_3"/>
<keyword evidence="1" id="KW-0443">Lipid metabolism</keyword>
<dbReference type="InParanoid" id="Q7NJB7"/>
<evidence type="ECO:0000313" key="5">
    <source>
        <dbReference type="EMBL" id="BAC89856.1"/>
    </source>
</evidence>
<feature type="transmembrane region" description="Helical" evidence="2">
    <location>
        <begin position="1045"/>
        <end position="1064"/>
    </location>
</feature>
<dbReference type="InterPro" id="IPR016035">
    <property type="entry name" value="Acyl_Trfase/lysoPLipase"/>
</dbReference>
<evidence type="ECO:0000256" key="1">
    <source>
        <dbReference type="ARBA" id="ARBA00023098"/>
    </source>
</evidence>
<dbReference type="InterPro" id="IPR019894">
    <property type="entry name" value="Patatin-related_protein"/>
</dbReference>
<dbReference type="Pfam" id="PF11856">
    <property type="entry name" value="DUF3376"/>
    <property type="match status" value="1"/>
</dbReference>
<keyword evidence="2" id="KW-0812">Transmembrane</keyword>
<dbReference type="InterPro" id="IPR024282">
    <property type="entry name" value="DUF3376"/>
</dbReference>
<dbReference type="GO" id="GO:0006629">
    <property type="term" value="P:lipid metabolic process"/>
    <property type="evidence" value="ECO:0007669"/>
    <property type="project" value="UniProtKB-KW"/>
</dbReference>